<organism evidence="5 6">
    <name type="scientific">Trichodelitschia bisporula</name>
    <dbReference type="NCBI Taxonomy" id="703511"/>
    <lineage>
        <taxon>Eukaryota</taxon>
        <taxon>Fungi</taxon>
        <taxon>Dikarya</taxon>
        <taxon>Ascomycota</taxon>
        <taxon>Pezizomycotina</taxon>
        <taxon>Dothideomycetes</taxon>
        <taxon>Dothideomycetes incertae sedis</taxon>
        <taxon>Phaeotrichales</taxon>
        <taxon>Phaeotrichaceae</taxon>
        <taxon>Trichodelitschia</taxon>
    </lineage>
</organism>
<protein>
    <submittedName>
        <fullName evidence="5">Beta-lactamase/transpeptidase-like protein</fullName>
    </submittedName>
</protein>
<dbReference type="InterPro" id="IPR050789">
    <property type="entry name" value="Diverse_Enzym_Activities"/>
</dbReference>
<evidence type="ECO:0000256" key="2">
    <source>
        <dbReference type="ARBA" id="ARBA00022801"/>
    </source>
</evidence>
<dbReference type="Gene3D" id="3.40.710.10">
    <property type="entry name" value="DD-peptidase/beta-lactamase superfamily"/>
    <property type="match status" value="1"/>
</dbReference>
<dbReference type="InterPro" id="IPR012338">
    <property type="entry name" value="Beta-lactam/transpept-like"/>
</dbReference>
<dbReference type="EMBL" id="ML996701">
    <property type="protein sequence ID" value="KAF2398084.1"/>
    <property type="molecule type" value="Genomic_DNA"/>
</dbReference>
<feature type="region of interest" description="Disordered" evidence="3">
    <location>
        <begin position="110"/>
        <end position="130"/>
    </location>
</feature>
<reference evidence="5" key="1">
    <citation type="journal article" date="2020" name="Stud. Mycol.">
        <title>101 Dothideomycetes genomes: a test case for predicting lifestyles and emergence of pathogens.</title>
        <authorList>
            <person name="Haridas S."/>
            <person name="Albert R."/>
            <person name="Binder M."/>
            <person name="Bloem J."/>
            <person name="Labutti K."/>
            <person name="Salamov A."/>
            <person name="Andreopoulos B."/>
            <person name="Baker S."/>
            <person name="Barry K."/>
            <person name="Bills G."/>
            <person name="Bluhm B."/>
            <person name="Cannon C."/>
            <person name="Castanera R."/>
            <person name="Culley D."/>
            <person name="Daum C."/>
            <person name="Ezra D."/>
            <person name="Gonzalez J."/>
            <person name="Henrissat B."/>
            <person name="Kuo A."/>
            <person name="Liang C."/>
            <person name="Lipzen A."/>
            <person name="Lutzoni F."/>
            <person name="Magnuson J."/>
            <person name="Mondo S."/>
            <person name="Nolan M."/>
            <person name="Ohm R."/>
            <person name="Pangilinan J."/>
            <person name="Park H.-J."/>
            <person name="Ramirez L."/>
            <person name="Alfaro M."/>
            <person name="Sun H."/>
            <person name="Tritt A."/>
            <person name="Yoshinaga Y."/>
            <person name="Zwiers L.-H."/>
            <person name="Turgeon B."/>
            <person name="Goodwin S."/>
            <person name="Spatafora J."/>
            <person name="Crous P."/>
            <person name="Grigoriev I."/>
        </authorList>
    </citation>
    <scope>NUCLEOTIDE SEQUENCE</scope>
    <source>
        <strain evidence="5">CBS 262.69</strain>
    </source>
</reference>
<keyword evidence="2" id="KW-0378">Hydrolase</keyword>
<name>A0A6G1HQ90_9PEZI</name>
<proteinExistence type="inferred from homology"/>
<dbReference type="OrthoDB" id="428260at2759"/>
<feature type="domain" description="Beta-lactamase-related" evidence="4">
    <location>
        <begin position="35"/>
        <end position="396"/>
    </location>
</feature>
<gene>
    <name evidence="5" type="ORF">EJ06DRAFT_539096</name>
</gene>
<comment type="similarity">
    <text evidence="1">Belongs to the class-A beta-lactamase family.</text>
</comment>
<dbReference type="AlphaFoldDB" id="A0A6G1HQ90"/>
<evidence type="ECO:0000313" key="5">
    <source>
        <dbReference type="EMBL" id="KAF2398084.1"/>
    </source>
</evidence>
<accession>A0A6G1HQ90</accession>
<dbReference type="GO" id="GO:0016787">
    <property type="term" value="F:hydrolase activity"/>
    <property type="evidence" value="ECO:0007669"/>
    <property type="project" value="UniProtKB-KW"/>
</dbReference>
<evidence type="ECO:0000313" key="6">
    <source>
        <dbReference type="Proteomes" id="UP000799640"/>
    </source>
</evidence>
<dbReference type="SUPFAM" id="SSF56601">
    <property type="entry name" value="beta-lactamase/transpeptidase-like"/>
    <property type="match status" value="1"/>
</dbReference>
<evidence type="ECO:0000256" key="1">
    <source>
        <dbReference type="ARBA" id="ARBA00009009"/>
    </source>
</evidence>
<evidence type="ECO:0000259" key="4">
    <source>
        <dbReference type="Pfam" id="PF00144"/>
    </source>
</evidence>
<dbReference type="Pfam" id="PF00144">
    <property type="entry name" value="Beta-lactamase"/>
    <property type="match status" value="1"/>
</dbReference>
<dbReference type="PANTHER" id="PTHR43283">
    <property type="entry name" value="BETA-LACTAMASE-RELATED"/>
    <property type="match status" value="1"/>
</dbReference>
<evidence type="ECO:0000256" key="3">
    <source>
        <dbReference type="SAM" id="MobiDB-lite"/>
    </source>
</evidence>
<sequence>MFALEARFDMGALSVVPSSDRLSLPSHTALAHSLLALTSAGTILYTHSAGTTISKTSQPIPFTPQTLCRIASCTKLPTTIAALQCVEAGLLSLDTDITLTTLPELGSAHILTGRAPSPSDPTPPQTTPNTAPITLRHLLTHSSGIAYEFTHPALGAWRAWSLSHDPAGKSKLQSPDPAEAYAVPLVFAPGSGWVYGYGVDWAGIAVSRASGQSLESYFQTRIFAPLGMTQTSFYPARIPDSDGRLASMAIRKSDGRLVRGFNGPSVIPPGVKEGGGGGLTSCAADYIKLLVAVLRNDGTLLKPETMREMFAPQLGGAGRAAMRSILLRPESFGLAGSLAREGVVVDYGLGGLVNLDPIGSAGRESGGMQWGGYPNLFWWISPADGVCGCYFSQLIPPGDELSFGLNAQFEKAVMQSFGKVRAKL</sequence>
<keyword evidence="6" id="KW-1185">Reference proteome</keyword>
<dbReference type="PANTHER" id="PTHR43283:SF17">
    <property type="entry name" value="(LOVD), PUTATIVE (AFU_ORTHOLOGUE AFUA_5G00920)-RELATED"/>
    <property type="match status" value="1"/>
</dbReference>
<dbReference type="InterPro" id="IPR001466">
    <property type="entry name" value="Beta-lactam-related"/>
</dbReference>
<dbReference type="Proteomes" id="UP000799640">
    <property type="component" value="Unassembled WGS sequence"/>
</dbReference>